<protein>
    <submittedName>
        <fullName evidence="3">Uncharacterized protein</fullName>
    </submittedName>
</protein>
<evidence type="ECO:0000256" key="2">
    <source>
        <dbReference type="SAM" id="Phobius"/>
    </source>
</evidence>
<keyword evidence="2" id="KW-0472">Membrane</keyword>
<dbReference type="Gramene" id="OBART08G20000.1">
    <property type="protein sequence ID" value="OBART08G20000.1"/>
    <property type="gene ID" value="OBART08G20000"/>
</dbReference>
<dbReference type="Proteomes" id="UP000026960">
    <property type="component" value="Chromosome 8"/>
</dbReference>
<keyword evidence="2" id="KW-0812">Transmembrane</keyword>
<sequence>MAVELRARQSTQWRSRRVVWDYRKAEAALAQLENREAAPPPPEGEEKAEEEEEEVITEESKCNNWDVTKFGPCYFFLICKIYWLSCAMNTTIAFIAVASMNQQKHWQMNVLGQMKMTINSLCLGQQRMVLVTTGDDSDLQVAVNDILGPILRITFHISVSHLNVRNDNSLAAA</sequence>
<feature type="transmembrane region" description="Helical" evidence="2">
    <location>
        <begin position="74"/>
        <end position="98"/>
    </location>
</feature>
<dbReference type="EnsemblPlants" id="OBART08G20000.1">
    <property type="protein sequence ID" value="OBART08G20000.1"/>
    <property type="gene ID" value="OBART08G20000"/>
</dbReference>
<keyword evidence="4" id="KW-1185">Reference proteome</keyword>
<evidence type="ECO:0000256" key="1">
    <source>
        <dbReference type="SAM" id="MobiDB-lite"/>
    </source>
</evidence>
<dbReference type="HOGENOM" id="CLU_1549936_0_0_1"/>
<dbReference type="eggNOG" id="KOG1994">
    <property type="taxonomic scope" value="Eukaryota"/>
</dbReference>
<evidence type="ECO:0000313" key="3">
    <source>
        <dbReference type="EnsemblPlants" id="OBART08G20000.1"/>
    </source>
</evidence>
<dbReference type="PaxDb" id="65489-OBART08G20000.1"/>
<feature type="region of interest" description="Disordered" evidence="1">
    <location>
        <begin position="31"/>
        <end position="54"/>
    </location>
</feature>
<dbReference type="STRING" id="65489.A0A0D3H204"/>
<name>A0A0D3H204_9ORYZ</name>
<evidence type="ECO:0000313" key="4">
    <source>
        <dbReference type="Proteomes" id="UP000026960"/>
    </source>
</evidence>
<keyword evidence="2" id="KW-1133">Transmembrane helix</keyword>
<proteinExistence type="predicted"/>
<reference evidence="3" key="1">
    <citation type="journal article" date="2009" name="Rice">
        <title>De Novo Next Generation Sequencing of Plant Genomes.</title>
        <authorList>
            <person name="Rounsley S."/>
            <person name="Marri P.R."/>
            <person name="Yu Y."/>
            <person name="He R."/>
            <person name="Sisneros N."/>
            <person name="Goicoechea J.L."/>
            <person name="Lee S.J."/>
            <person name="Angelova A."/>
            <person name="Kudrna D."/>
            <person name="Luo M."/>
            <person name="Affourtit J."/>
            <person name="Desany B."/>
            <person name="Knight J."/>
            <person name="Niazi F."/>
            <person name="Egholm M."/>
            <person name="Wing R.A."/>
        </authorList>
    </citation>
    <scope>NUCLEOTIDE SEQUENCE [LARGE SCALE GENOMIC DNA]</scope>
    <source>
        <strain evidence="3">cv. IRGC 105608</strain>
    </source>
</reference>
<accession>A0A0D3H204</accession>
<reference evidence="3" key="2">
    <citation type="submission" date="2015-03" db="UniProtKB">
        <authorList>
            <consortium name="EnsemblPlants"/>
        </authorList>
    </citation>
    <scope>IDENTIFICATION</scope>
</reference>
<organism evidence="3">
    <name type="scientific">Oryza barthii</name>
    <dbReference type="NCBI Taxonomy" id="65489"/>
    <lineage>
        <taxon>Eukaryota</taxon>
        <taxon>Viridiplantae</taxon>
        <taxon>Streptophyta</taxon>
        <taxon>Embryophyta</taxon>
        <taxon>Tracheophyta</taxon>
        <taxon>Spermatophyta</taxon>
        <taxon>Magnoliopsida</taxon>
        <taxon>Liliopsida</taxon>
        <taxon>Poales</taxon>
        <taxon>Poaceae</taxon>
        <taxon>BOP clade</taxon>
        <taxon>Oryzoideae</taxon>
        <taxon>Oryzeae</taxon>
        <taxon>Oryzinae</taxon>
        <taxon>Oryza</taxon>
    </lineage>
</organism>
<dbReference type="AlphaFoldDB" id="A0A0D3H204"/>